<feature type="region of interest" description="Disordered" evidence="5">
    <location>
        <begin position="197"/>
        <end position="226"/>
    </location>
</feature>
<dbReference type="CDD" id="cd15039">
    <property type="entry name" value="7tmB3_Methuselah-like"/>
    <property type="match status" value="1"/>
</dbReference>
<evidence type="ECO:0000256" key="6">
    <source>
        <dbReference type="SAM" id="Phobius"/>
    </source>
</evidence>
<comment type="subcellular location">
    <subcellularLocation>
        <location evidence="1">Membrane</location>
        <topology evidence="1">Multi-pass membrane protein</topology>
    </subcellularLocation>
</comment>
<keyword evidence="3 6" id="KW-1133">Transmembrane helix</keyword>
<evidence type="ECO:0000256" key="2">
    <source>
        <dbReference type="ARBA" id="ARBA00022692"/>
    </source>
</evidence>
<feature type="domain" description="G-protein coupled receptors family 2 profile 2" evidence="8">
    <location>
        <begin position="600"/>
        <end position="876"/>
    </location>
</feature>
<evidence type="ECO:0000256" key="5">
    <source>
        <dbReference type="SAM" id="MobiDB-lite"/>
    </source>
</evidence>
<feature type="transmembrane region" description="Helical" evidence="6">
    <location>
        <begin position="757"/>
        <end position="779"/>
    </location>
</feature>
<evidence type="ECO:0000313" key="9">
    <source>
        <dbReference type="EMBL" id="KAK7110203.1"/>
    </source>
</evidence>
<evidence type="ECO:0000259" key="8">
    <source>
        <dbReference type="PROSITE" id="PS50261"/>
    </source>
</evidence>
<accession>A0AAN9BRL6</accession>
<feature type="chain" id="PRO_5043013472" description="G-protein coupled receptors family 2 profile 2 domain-containing protein" evidence="7">
    <location>
        <begin position="22"/>
        <end position="950"/>
    </location>
</feature>
<dbReference type="Proteomes" id="UP001374579">
    <property type="component" value="Unassembled WGS sequence"/>
</dbReference>
<dbReference type="GO" id="GO:0004930">
    <property type="term" value="F:G protein-coupled receptor activity"/>
    <property type="evidence" value="ECO:0007669"/>
    <property type="project" value="InterPro"/>
</dbReference>
<keyword evidence="2 6" id="KW-0812">Transmembrane</keyword>
<evidence type="ECO:0000256" key="7">
    <source>
        <dbReference type="SAM" id="SignalP"/>
    </source>
</evidence>
<protein>
    <recommendedName>
        <fullName evidence="8">G-protein coupled receptors family 2 profile 2 domain-containing protein</fullName>
    </recommendedName>
</protein>
<dbReference type="InterPro" id="IPR053231">
    <property type="entry name" value="GPCR_LN-TM7"/>
</dbReference>
<dbReference type="GO" id="GO:0016020">
    <property type="term" value="C:membrane"/>
    <property type="evidence" value="ECO:0007669"/>
    <property type="project" value="UniProtKB-SubCell"/>
</dbReference>
<dbReference type="Gene3D" id="1.20.1070.10">
    <property type="entry name" value="Rhodopsin 7-helix transmembrane proteins"/>
    <property type="match status" value="1"/>
</dbReference>
<keyword evidence="4 6" id="KW-0472">Membrane</keyword>
<dbReference type="PROSITE" id="PS50261">
    <property type="entry name" value="G_PROTEIN_RECEP_F2_4"/>
    <property type="match status" value="1"/>
</dbReference>
<comment type="caution">
    <text evidence="9">The sequence shown here is derived from an EMBL/GenBank/DDBJ whole genome shotgun (WGS) entry which is preliminary data.</text>
</comment>
<dbReference type="InterPro" id="IPR017981">
    <property type="entry name" value="GPCR_2-like_7TM"/>
</dbReference>
<feature type="transmembrane region" description="Helical" evidence="6">
    <location>
        <begin position="637"/>
        <end position="657"/>
    </location>
</feature>
<sequence length="950" mass="103883">MSVVAGCVLLCLLSQPMSVYTYWEDAGSGCTDVQESAELCLDGSGSGDIDFMEVPLQGKPLVKTVCRHARLVTWVPDSTANDVTGYYMVQSCPRLERTGETTVSRCEIDHHNINIDEMSLLLPVTSLATNLTYFNRYCFLCTGDPGPKVTWSINVSCSDWVDLQSLGSEKDVLKTALESGHCTMNLQPPQNIRAAEKCVPENGGSGDDSETSPLPSPHQPLGIRPHPRGAPLSLLLHFKETAPVDEEEGGGRDWSDRDYSSQGGCSSGLLLRHFETRRCVDVRCSPGKRLEDGHTCQPVIGRSRGLFYSLTLNMQVFVDRDDVRGKLTSGSLSSLCSLEELIKAGVNQHTVNLHTQAYNLTGWISLSSMEKEPETVPTDLTSADLYFDGPDEGSQFDDVSEEHVDTIEKEILLGRVLVWFDFIVTSDAERMEVEESALRISQEDWHVVCGNMHARLVPELRDRQTSGHSEDTGQIALESFSEVFVETVTHPGYKDFWVKPNSVPVTVSPALLCPFLTFTKDEYFRYDFTASVTENKKKTELTLFNVTANISAAAIHTDDAGKLKICKSVLEDNFHDLLRDVDDPNITSNSGEPSFWVLLENYLSLGCVCLSLLCLAMTLVTYALFRSLRTIPGQNTMALCANLFLAQALLQFGVSWTDLKGGCIALGMLIHYFWLAAVLWMNVCSFHMHRVFTARRAARMTSTHVTCCSRRVLSYAVYAQGVPLVAVGVTSSVSILLSEGGRVGYADGDACYLSTPFLVGVAFAAPLGVVLLLNLIFFLRAVREITRTEKPAHSNNNSSAHNGYRSPSPNLSHLPPFPSTWRRSLNVCIRLSSLTGLFWTLGILAELLDLRVLRLVSVVVNGLQGVLIALSYLPTRRVARLYSQACCTCRGAKRQSASITGSSSSPAVGSRGGVTSGISTITVTLTGSSQNIAVNVGGEASNGRLHTSEV</sequence>
<dbReference type="PANTHER" id="PTHR45902">
    <property type="entry name" value="LATROPHILIN RECEPTOR-LIKE PROTEIN A"/>
    <property type="match status" value="1"/>
</dbReference>
<proteinExistence type="predicted"/>
<dbReference type="PANTHER" id="PTHR45902:SF1">
    <property type="entry name" value="LATROPHILIN RECEPTOR-LIKE PROTEIN A"/>
    <property type="match status" value="1"/>
</dbReference>
<dbReference type="InterPro" id="IPR000832">
    <property type="entry name" value="GPCR_2_secretin-like"/>
</dbReference>
<dbReference type="EMBL" id="JBAMIC010000003">
    <property type="protein sequence ID" value="KAK7110203.1"/>
    <property type="molecule type" value="Genomic_DNA"/>
</dbReference>
<keyword evidence="7" id="KW-0732">Signal</keyword>
<reference evidence="9 10" key="1">
    <citation type="submission" date="2024-02" db="EMBL/GenBank/DDBJ databases">
        <title>Chromosome-scale genome assembly of the rough periwinkle Littorina saxatilis.</title>
        <authorList>
            <person name="De Jode A."/>
            <person name="Faria R."/>
            <person name="Formenti G."/>
            <person name="Sims Y."/>
            <person name="Smith T.P."/>
            <person name="Tracey A."/>
            <person name="Wood J.M.D."/>
            <person name="Zagrodzka Z.B."/>
            <person name="Johannesson K."/>
            <person name="Butlin R.K."/>
            <person name="Leder E.H."/>
        </authorList>
    </citation>
    <scope>NUCLEOTIDE SEQUENCE [LARGE SCALE GENOMIC DNA]</scope>
    <source>
        <strain evidence="9">Snail1</strain>
        <tissue evidence="9">Muscle</tissue>
    </source>
</reference>
<feature type="compositionally biased region" description="Low complexity" evidence="5">
    <location>
        <begin position="793"/>
        <end position="802"/>
    </location>
</feature>
<feature type="transmembrane region" description="Helical" evidence="6">
    <location>
        <begin position="851"/>
        <end position="873"/>
    </location>
</feature>
<dbReference type="Pfam" id="PF00002">
    <property type="entry name" value="7tm_2"/>
    <property type="match status" value="1"/>
</dbReference>
<organism evidence="9 10">
    <name type="scientific">Littorina saxatilis</name>
    <dbReference type="NCBI Taxonomy" id="31220"/>
    <lineage>
        <taxon>Eukaryota</taxon>
        <taxon>Metazoa</taxon>
        <taxon>Spiralia</taxon>
        <taxon>Lophotrochozoa</taxon>
        <taxon>Mollusca</taxon>
        <taxon>Gastropoda</taxon>
        <taxon>Caenogastropoda</taxon>
        <taxon>Littorinimorpha</taxon>
        <taxon>Littorinoidea</taxon>
        <taxon>Littorinidae</taxon>
        <taxon>Littorina</taxon>
    </lineage>
</organism>
<name>A0AAN9BRL6_9CAEN</name>
<feature type="transmembrane region" description="Helical" evidence="6">
    <location>
        <begin position="827"/>
        <end position="845"/>
    </location>
</feature>
<evidence type="ECO:0000313" key="10">
    <source>
        <dbReference type="Proteomes" id="UP001374579"/>
    </source>
</evidence>
<feature type="region of interest" description="Disordered" evidence="5">
    <location>
        <begin position="790"/>
        <end position="811"/>
    </location>
</feature>
<dbReference type="GO" id="GO:0007166">
    <property type="term" value="P:cell surface receptor signaling pathway"/>
    <property type="evidence" value="ECO:0007669"/>
    <property type="project" value="InterPro"/>
</dbReference>
<evidence type="ECO:0000256" key="3">
    <source>
        <dbReference type="ARBA" id="ARBA00022989"/>
    </source>
</evidence>
<feature type="transmembrane region" description="Helical" evidence="6">
    <location>
        <begin position="712"/>
        <end position="737"/>
    </location>
</feature>
<dbReference type="AlphaFoldDB" id="A0AAN9BRL6"/>
<feature type="signal peptide" evidence="7">
    <location>
        <begin position="1"/>
        <end position="21"/>
    </location>
</feature>
<evidence type="ECO:0000256" key="4">
    <source>
        <dbReference type="ARBA" id="ARBA00023136"/>
    </source>
</evidence>
<gene>
    <name evidence="9" type="ORF">V1264_014120</name>
</gene>
<feature type="transmembrane region" description="Helical" evidence="6">
    <location>
        <begin position="669"/>
        <end position="692"/>
    </location>
</feature>
<evidence type="ECO:0000256" key="1">
    <source>
        <dbReference type="ARBA" id="ARBA00004141"/>
    </source>
</evidence>
<keyword evidence="10" id="KW-1185">Reference proteome</keyword>
<feature type="transmembrane region" description="Helical" evidence="6">
    <location>
        <begin position="602"/>
        <end position="625"/>
    </location>
</feature>